<evidence type="ECO:0000313" key="3">
    <source>
        <dbReference type="Proteomes" id="UP001252186"/>
    </source>
</evidence>
<gene>
    <name evidence="2" type="ORF">RM519_09775</name>
</gene>
<proteinExistence type="predicted"/>
<reference evidence="2 3" key="1">
    <citation type="submission" date="2023-09" db="EMBL/GenBank/DDBJ databases">
        <authorList>
            <person name="Rey-Velasco X."/>
        </authorList>
    </citation>
    <scope>NUCLEOTIDE SEQUENCE [LARGE SCALE GENOMIC DNA]</scope>
    <source>
        <strain evidence="2 3">P050</strain>
    </source>
</reference>
<dbReference type="EMBL" id="JAVRHV010000004">
    <property type="protein sequence ID" value="MDT0553532.1"/>
    <property type="molecule type" value="Genomic_DNA"/>
</dbReference>
<sequence>MALYNYKTANPAFSKDVWKGYASTSNKMTVNGIILKSLFCIFLLLTSAIFTWKMQEFGFNINILMYGGLVAALFFSLLTAFIHRLAPILVPLYALAQGLFIGGVTIYAESKFSGIAMQAIGVTISTFFLMLFLYKSRIVKVTQRFKSVIFVSIAIIMTIYACSWTLHFFNIETPFAILDSSSYLAIAFNALAAGVAAFTLLLDFDFIERKKNHVPRYMEWVATWGLLVTLVWVYVEAIRLMKKMVIN</sequence>
<feature type="transmembrane region" description="Helical" evidence="1">
    <location>
        <begin position="89"/>
        <end position="108"/>
    </location>
</feature>
<feature type="transmembrane region" description="Helical" evidence="1">
    <location>
        <begin position="147"/>
        <end position="169"/>
    </location>
</feature>
<organism evidence="2 3">
    <name type="scientific">Urechidicola vernalis</name>
    <dbReference type="NCBI Taxonomy" id="3075600"/>
    <lineage>
        <taxon>Bacteria</taxon>
        <taxon>Pseudomonadati</taxon>
        <taxon>Bacteroidota</taxon>
        <taxon>Flavobacteriia</taxon>
        <taxon>Flavobacteriales</taxon>
        <taxon>Flavobacteriaceae</taxon>
        <taxon>Urechidicola</taxon>
    </lineage>
</organism>
<dbReference type="RefSeq" id="WP_311593570.1">
    <property type="nucleotide sequence ID" value="NZ_JAVRHV010000004.1"/>
</dbReference>
<feature type="transmembrane region" description="Helical" evidence="1">
    <location>
        <begin position="114"/>
        <end position="135"/>
    </location>
</feature>
<protein>
    <submittedName>
        <fullName evidence="2">Bax inhibitor-1/YccA family protein</fullName>
    </submittedName>
</protein>
<dbReference type="PANTHER" id="PTHR41282">
    <property type="entry name" value="CONSERVED TRANSMEMBRANE PROTEIN-RELATED"/>
    <property type="match status" value="1"/>
</dbReference>
<accession>A0ABU2Y761</accession>
<dbReference type="Proteomes" id="UP001252186">
    <property type="component" value="Unassembled WGS sequence"/>
</dbReference>
<keyword evidence="1" id="KW-0472">Membrane</keyword>
<evidence type="ECO:0000313" key="2">
    <source>
        <dbReference type="EMBL" id="MDT0553532.1"/>
    </source>
</evidence>
<feature type="transmembrane region" description="Helical" evidence="1">
    <location>
        <begin position="214"/>
        <end position="235"/>
    </location>
</feature>
<comment type="caution">
    <text evidence="2">The sequence shown here is derived from an EMBL/GenBank/DDBJ whole genome shotgun (WGS) entry which is preliminary data.</text>
</comment>
<feature type="transmembrane region" description="Helical" evidence="1">
    <location>
        <begin position="181"/>
        <end position="202"/>
    </location>
</feature>
<evidence type="ECO:0000256" key="1">
    <source>
        <dbReference type="SAM" id="Phobius"/>
    </source>
</evidence>
<dbReference type="Pfam" id="PF12811">
    <property type="entry name" value="BaxI_1"/>
    <property type="match status" value="1"/>
</dbReference>
<feature type="transmembrane region" description="Helical" evidence="1">
    <location>
        <begin position="33"/>
        <end position="51"/>
    </location>
</feature>
<dbReference type="PANTHER" id="PTHR41282:SF1">
    <property type="entry name" value="CONSERVED TRANSMEMBRANE PROTEIN-RELATED"/>
    <property type="match status" value="1"/>
</dbReference>
<keyword evidence="1" id="KW-0812">Transmembrane</keyword>
<dbReference type="InterPro" id="IPR010539">
    <property type="entry name" value="BaxI_1-like"/>
</dbReference>
<feature type="transmembrane region" description="Helical" evidence="1">
    <location>
        <begin position="63"/>
        <end position="82"/>
    </location>
</feature>
<keyword evidence="1" id="KW-1133">Transmembrane helix</keyword>
<name>A0ABU2Y761_9FLAO</name>
<keyword evidence="3" id="KW-1185">Reference proteome</keyword>